<keyword evidence="3" id="KW-0964">Secreted</keyword>
<dbReference type="InterPro" id="IPR051238">
    <property type="entry name" value="GDSL_esterase/lipase"/>
</dbReference>
<comment type="caution">
    <text evidence="9">The sequence shown here is derived from an EMBL/GenBank/DDBJ whole genome shotgun (WGS) entry which is preliminary data.</text>
</comment>
<evidence type="ECO:0000256" key="7">
    <source>
        <dbReference type="ARBA" id="ARBA00023098"/>
    </source>
</evidence>
<dbReference type="PANTHER" id="PTHR45650:SF43">
    <property type="entry name" value="GDSL ESTERASE_LIPASE 7-LIKE"/>
    <property type="match status" value="1"/>
</dbReference>
<name>A0A2P5F2Y2_TREOI</name>
<evidence type="ECO:0000256" key="3">
    <source>
        <dbReference type="ARBA" id="ARBA00022525"/>
    </source>
</evidence>
<evidence type="ECO:0000313" key="10">
    <source>
        <dbReference type="Proteomes" id="UP000237000"/>
    </source>
</evidence>
<dbReference type="Gene3D" id="3.40.50.1110">
    <property type="entry name" value="SGNH hydrolase"/>
    <property type="match status" value="1"/>
</dbReference>
<dbReference type="PANTHER" id="PTHR45650">
    <property type="entry name" value="GDSL-LIKE LIPASE/ACYLHYDROLASE-RELATED"/>
    <property type="match status" value="1"/>
</dbReference>
<reference evidence="10" key="1">
    <citation type="submission" date="2016-06" db="EMBL/GenBank/DDBJ databases">
        <title>Parallel loss of symbiosis genes in relatives of nitrogen-fixing non-legume Parasponia.</title>
        <authorList>
            <person name="Van Velzen R."/>
            <person name="Holmer R."/>
            <person name="Bu F."/>
            <person name="Rutten L."/>
            <person name="Van Zeijl A."/>
            <person name="Liu W."/>
            <person name="Santuari L."/>
            <person name="Cao Q."/>
            <person name="Sharma T."/>
            <person name="Shen D."/>
            <person name="Roswanjaya Y."/>
            <person name="Wardhani T."/>
            <person name="Kalhor M.S."/>
            <person name="Jansen J."/>
            <person name="Van den Hoogen J."/>
            <person name="Gungor B."/>
            <person name="Hartog M."/>
            <person name="Hontelez J."/>
            <person name="Verver J."/>
            <person name="Yang W.-C."/>
            <person name="Schijlen E."/>
            <person name="Repin R."/>
            <person name="Schilthuizen M."/>
            <person name="Schranz E."/>
            <person name="Heidstra R."/>
            <person name="Miyata K."/>
            <person name="Fedorova E."/>
            <person name="Kohlen W."/>
            <person name="Bisseling T."/>
            <person name="Smit S."/>
            <person name="Geurts R."/>
        </authorList>
    </citation>
    <scope>NUCLEOTIDE SEQUENCE [LARGE SCALE GENOMIC DNA]</scope>
    <source>
        <strain evidence="10">cv. RG33-2</strain>
    </source>
</reference>
<dbReference type="InParanoid" id="A0A2P5F2Y2"/>
<keyword evidence="4 8" id="KW-0732">Signal</keyword>
<dbReference type="STRING" id="63057.A0A2P5F2Y2"/>
<evidence type="ECO:0000256" key="8">
    <source>
        <dbReference type="SAM" id="SignalP"/>
    </source>
</evidence>
<sequence length="122" mass="13356">MANLFFLSLLLFQYFLASSLSQSLVPAIYIFGPTGRFTNGATIADLIAEQLGLQVSIHYSPTKSSSNQYLTGYNYASGPAGILPETGTAYVSRCISENRLYTLIFSNSKGNIYSLILITFFV</sequence>
<evidence type="ECO:0000256" key="2">
    <source>
        <dbReference type="ARBA" id="ARBA00008668"/>
    </source>
</evidence>
<evidence type="ECO:0000256" key="5">
    <source>
        <dbReference type="ARBA" id="ARBA00022801"/>
    </source>
</evidence>
<dbReference type="Proteomes" id="UP000237000">
    <property type="component" value="Unassembled WGS sequence"/>
</dbReference>
<feature type="chain" id="PRO_5015198485" evidence="8">
    <location>
        <begin position="22"/>
        <end position="122"/>
    </location>
</feature>
<organism evidence="9 10">
    <name type="scientific">Trema orientale</name>
    <name type="common">Charcoal tree</name>
    <name type="synonym">Celtis orientalis</name>
    <dbReference type="NCBI Taxonomy" id="63057"/>
    <lineage>
        <taxon>Eukaryota</taxon>
        <taxon>Viridiplantae</taxon>
        <taxon>Streptophyta</taxon>
        <taxon>Embryophyta</taxon>
        <taxon>Tracheophyta</taxon>
        <taxon>Spermatophyta</taxon>
        <taxon>Magnoliopsida</taxon>
        <taxon>eudicotyledons</taxon>
        <taxon>Gunneridae</taxon>
        <taxon>Pentapetalae</taxon>
        <taxon>rosids</taxon>
        <taxon>fabids</taxon>
        <taxon>Rosales</taxon>
        <taxon>Cannabaceae</taxon>
        <taxon>Trema</taxon>
    </lineage>
</organism>
<dbReference type="GO" id="GO:0016787">
    <property type="term" value="F:hydrolase activity"/>
    <property type="evidence" value="ECO:0007669"/>
    <property type="project" value="UniProtKB-KW"/>
</dbReference>
<evidence type="ECO:0000256" key="4">
    <source>
        <dbReference type="ARBA" id="ARBA00022729"/>
    </source>
</evidence>
<dbReference type="GO" id="GO:0005576">
    <property type="term" value="C:extracellular region"/>
    <property type="evidence" value="ECO:0007669"/>
    <property type="project" value="UniProtKB-SubCell"/>
</dbReference>
<keyword evidence="5 9" id="KW-0378">Hydrolase</keyword>
<evidence type="ECO:0000256" key="1">
    <source>
        <dbReference type="ARBA" id="ARBA00004613"/>
    </source>
</evidence>
<proteinExistence type="inferred from homology"/>
<evidence type="ECO:0000313" key="9">
    <source>
        <dbReference type="EMBL" id="PON92160.1"/>
    </source>
</evidence>
<comment type="similarity">
    <text evidence="2">Belongs to the 'GDSL' lipolytic enzyme family.</text>
</comment>
<dbReference type="InterPro" id="IPR036514">
    <property type="entry name" value="SGNH_hydro_sf"/>
</dbReference>
<accession>A0A2P5F2Y2</accession>
<keyword evidence="7" id="KW-0443">Lipid metabolism</keyword>
<comment type="subcellular location">
    <subcellularLocation>
        <location evidence="1">Secreted</location>
    </subcellularLocation>
</comment>
<protein>
    <submittedName>
        <fullName evidence="9">SGNH hydrolase-type esterase domain containing protein</fullName>
    </submittedName>
</protein>
<gene>
    <name evidence="9" type="ORF">TorRG33x02_119790</name>
</gene>
<dbReference type="GO" id="GO:0016042">
    <property type="term" value="P:lipid catabolic process"/>
    <property type="evidence" value="ECO:0007669"/>
    <property type="project" value="UniProtKB-KW"/>
</dbReference>
<dbReference type="AlphaFoldDB" id="A0A2P5F2Y2"/>
<keyword evidence="10" id="KW-1185">Reference proteome</keyword>
<dbReference type="EMBL" id="JXTC01000068">
    <property type="protein sequence ID" value="PON92160.1"/>
    <property type="molecule type" value="Genomic_DNA"/>
</dbReference>
<evidence type="ECO:0000256" key="6">
    <source>
        <dbReference type="ARBA" id="ARBA00022963"/>
    </source>
</evidence>
<keyword evidence="6" id="KW-0442">Lipid degradation</keyword>
<dbReference type="OrthoDB" id="10342054at2759"/>
<feature type="signal peptide" evidence="8">
    <location>
        <begin position="1"/>
        <end position="21"/>
    </location>
</feature>